<comment type="subcellular location">
    <subcellularLocation>
        <location evidence="8">Cell inner membrane</location>
        <topology evidence="8">Multi-pass membrane protein</topology>
    </subcellularLocation>
    <subcellularLocation>
        <location evidence="1">Endomembrane system</location>
        <topology evidence="1">Multi-pass membrane protein</topology>
    </subcellularLocation>
</comment>
<dbReference type="Pfam" id="PF02508">
    <property type="entry name" value="Rnf-Nqr"/>
    <property type="match status" value="1"/>
</dbReference>
<sequence length="240" mass="25273">MTTPASASRWRDICHNALWKQNPGLVQLLGLCPVLAISNTAVNALALGLATTLVTTLSGSAVAAARQWIPNDIRNPVFIIIIATLVTCVDLAMNAWLHGLYLVLGIFIPLITTNCIVLARAEAFASRNSVRAAALDGLMMGLGLTLVLLLLGGLREALGKGTLFDGAHLLLGDAGHALVLHLVLPEANYQFLLAMLPPGGFIGLALLIAAKNWLDERARRSATRRASQAASPTSSVASTE</sequence>
<evidence type="ECO:0000313" key="9">
    <source>
        <dbReference type="EMBL" id="RKQ57211.1"/>
    </source>
</evidence>
<dbReference type="InterPro" id="IPR003667">
    <property type="entry name" value="NqrDE/RnfAE"/>
</dbReference>
<evidence type="ECO:0000256" key="8">
    <source>
        <dbReference type="HAMAP-Rule" id="MF_00478"/>
    </source>
</evidence>
<feature type="transmembrane region" description="Helical" evidence="8">
    <location>
        <begin position="189"/>
        <end position="210"/>
    </location>
</feature>
<feature type="transmembrane region" description="Helical" evidence="8">
    <location>
        <begin position="133"/>
        <end position="154"/>
    </location>
</feature>
<dbReference type="RefSeq" id="WP_120811328.1">
    <property type="nucleotide sequence ID" value="NZ_RBID01000016.1"/>
</dbReference>
<evidence type="ECO:0000313" key="10">
    <source>
        <dbReference type="Proteomes" id="UP000279384"/>
    </source>
</evidence>
<dbReference type="NCBIfam" id="TIGR01948">
    <property type="entry name" value="rnfE"/>
    <property type="match status" value="1"/>
</dbReference>
<keyword evidence="4 8" id="KW-1278">Translocase</keyword>
<dbReference type="Proteomes" id="UP000279384">
    <property type="component" value="Unassembled WGS sequence"/>
</dbReference>
<keyword evidence="7 8" id="KW-0472">Membrane</keyword>
<feature type="transmembrane region" description="Helical" evidence="8">
    <location>
        <begin position="77"/>
        <end position="96"/>
    </location>
</feature>
<evidence type="ECO:0000256" key="5">
    <source>
        <dbReference type="ARBA" id="ARBA00022982"/>
    </source>
</evidence>
<dbReference type="InterPro" id="IPR010968">
    <property type="entry name" value="RnfE"/>
</dbReference>
<keyword evidence="8" id="KW-1003">Cell membrane</keyword>
<dbReference type="PANTHER" id="PTHR30586">
    <property type="entry name" value="ELECTRON TRANSPORT COMPLEX PROTEIN RNFE"/>
    <property type="match status" value="1"/>
</dbReference>
<proteinExistence type="inferred from homology"/>
<gene>
    <name evidence="8" type="primary">rnfE</name>
    <name evidence="9" type="ORF">C8E02_2671</name>
</gene>
<dbReference type="EC" id="7.-.-.-" evidence="8"/>
<evidence type="ECO:0000256" key="4">
    <source>
        <dbReference type="ARBA" id="ARBA00022967"/>
    </source>
</evidence>
<keyword evidence="6 8" id="KW-1133">Transmembrane helix</keyword>
<dbReference type="PIRSF" id="PIRSF006102">
    <property type="entry name" value="NQR_DE"/>
    <property type="match status" value="1"/>
</dbReference>
<feature type="transmembrane region" description="Helical" evidence="8">
    <location>
        <begin position="102"/>
        <end position="121"/>
    </location>
</feature>
<dbReference type="EMBL" id="RBID01000016">
    <property type="protein sequence ID" value="RKQ57211.1"/>
    <property type="molecule type" value="Genomic_DNA"/>
</dbReference>
<evidence type="ECO:0000256" key="1">
    <source>
        <dbReference type="ARBA" id="ARBA00004127"/>
    </source>
</evidence>
<protein>
    <recommendedName>
        <fullName evidence="8">Ion-translocating oxidoreductase complex subunit E</fullName>
        <ecNumber evidence="8">7.-.-.-</ecNumber>
    </recommendedName>
    <alternativeName>
        <fullName evidence="8">Rnf electron transport complex subunit E</fullName>
    </alternativeName>
</protein>
<evidence type="ECO:0000256" key="6">
    <source>
        <dbReference type="ARBA" id="ARBA00022989"/>
    </source>
</evidence>
<comment type="similarity">
    <text evidence="8">Belongs to the NqrDE/RnfAE family.</text>
</comment>
<keyword evidence="2 8" id="KW-0813">Transport</keyword>
<dbReference type="GO" id="GO:0022900">
    <property type="term" value="P:electron transport chain"/>
    <property type="evidence" value="ECO:0007669"/>
    <property type="project" value="UniProtKB-UniRule"/>
</dbReference>
<dbReference type="HAMAP" id="MF_00478">
    <property type="entry name" value="RsxE_RnfE"/>
    <property type="match status" value="1"/>
</dbReference>
<dbReference type="GO" id="GO:0012505">
    <property type="term" value="C:endomembrane system"/>
    <property type="evidence" value="ECO:0007669"/>
    <property type="project" value="UniProtKB-SubCell"/>
</dbReference>
<keyword evidence="5 8" id="KW-0249">Electron transport</keyword>
<keyword evidence="3 8" id="KW-0812">Transmembrane</keyword>
<dbReference type="NCBIfam" id="NF009070">
    <property type="entry name" value="PRK12405.1"/>
    <property type="match status" value="1"/>
</dbReference>
<feature type="transmembrane region" description="Helical" evidence="8">
    <location>
        <begin position="44"/>
        <end position="65"/>
    </location>
</feature>
<keyword evidence="8" id="KW-0997">Cell inner membrane</keyword>
<organism evidence="9 10">
    <name type="scientific">Vogesella indigofera</name>
    <name type="common">Pseudomonas indigofera</name>
    <dbReference type="NCBI Taxonomy" id="45465"/>
    <lineage>
        <taxon>Bacteria</taxon>
        <taxon>Pseudomonadati</taxon>
        <taxon>Pseudomonadota</taxon>
        <taxon>Betaproteobacteria</taxon>
        <taxon>Neisseriales</taxon>
        <taxon>Chromobacteriaceae</taxon>
        <taxon>Vogesella</taxon>
    </lineage>
</organism>
<dbReference type="AlphaFoldDB" id="A0A495B8D4"/>
<accession>A0A495B8D4</accession>
<evidence type="ECO:0000256" key="2">
    <source>
        <dbReference type="ARBA" id="ARBA00022448"/>
    </source>
</evidence>
<dbReference type="GO" id="GO:0005886">
    <property type="term" value="C:plasma membrane"/>
    <property type="evidence" value="ECO:0007669"/>
    <property type="project" value="UniProtKB-SubCell"/>
</dbReference>
<comment type="subunit">
    <text evidence="8">The complex is composed of six subunits: RnfA, RnfB, RnfC, RnfD, RnfE and RnfG.</text>
</comment>
<reference evidence="9 10" key="1">
    <citation type="submission" date="2018-10" db="EMBL/GenBank/DDBJ databases">
        <title>Genomic Encyclopedia of Type Strains, Phase IV (KMG-IV): sequencing the most valuable type-strain genomes for metagenomic binning, comparative biology and taxonomic classification.</title>
        <authorList>
            <person name="Goeker M."/>
        </authorList>
    </citation>
    <scope>NUCLEOTIDE SEQUENCE [LARGE SCALE GENOMIC DNA]</scope>
    <source>
        <strain evidence="9 10">DSM 3303</strain>
    </source>
</reference>
<comment type="function">
    <text evidence="8">Part of a membrane-bound complex that couples electron transfer with translocation of ions across the membrane.</text>
</comment>
<evidence type="ECO:0000256" key="7">
    <source>
        <dbReference type="ARBA" id="ARBA00023136"/>
    </source>
</evidence>
<dbReference type="PANTHER" id="PTHR30586:SF0">
    <property type="entry name" value="ION-TRANSLOCATING OXIDOREDUCTASE COMPLEX SUBUNIT E"/>
    <property type="match status" value="1"/>
</dbReference>
<name>A0A495B8D4_VOGIN</name>
<comment type="caution">
    <text evidence="9">The sequence shown here is derived from an EMBL/GenBank/DDBJ whole genome shotgun (WGS) entry which is preliminary data.</text>
</comment>
<evidence type="ECO:0000256" key="3">
    <source>
        <dbReference type="ARBA" id="ARBA00022692"/>
    </source>
</evidence>